<evidence type="ECO:0008006" key="5">
    <source>
        <dbReference type="Google" id="ProtNLM"/>
    </source>
</evidence>
<accession>A0A836KJT8</accession>
<feature type="compositionally biased region" description="Low complexity" evidence="2">
    <location>
        <begin position="461"/>
        <end position="483"/>
    </location>
</feature>
<feature type="active site" evidence="1">
    <location>
        <position position="92"/>
    </location>
</feature>
<dbReference type="KEGG" id="loi:92360042"/>
<feature type="active site" evidence="1">
    <location>
        <position position="147"/>
    </location>
</feature>
<dbReference type="RefSeq" id="XP_067062045.1">
    <property type="nucleotide sequence ID" value="XM_067206108.1"/>
</dbReference>
<feature type="compositionally biased region" description="Polar residues" evidence="2">
    <location>
        <begin position="599"/>
        <end position="619"/>
    </location>
</feature>
<feature type="region of interest" description="Disordered" evidence="2">
    <location>
        <begin position="219"/>
        <end position="243"/>
    </location>
</feature>
<proteinExistence type="predicted"/>
<keyword evidence="4" id="KW-1185">Reference proteome</keyword>
<feature type="compositionally biased region" description="Gly residues" evidence="2">
    <location>
        <begin position="431"/>
        <end position="440"/>
    </location>
</feature>
<feature type="region of interest" description="Disordered" evidence="2">
    <location>
        <begin position="416"/>
        <end position="619"/>
    </location>
</feature>
<evidence type="ECO:0000256" key="1">
    <source>
        <dbReference type="PIRSR" id="PIRSR628131-1"/>
    </source>
</evidence>
<reference evidence="4" key="2">
    <citation type="journal article" date="2021" name="Sci. Data">
        <title>Chromosome-scale genome sequencing, assembly and annotation of six genomes from subfamily Leishmaniinae.</title>
        <authorList>
            <person name="Almutairi H."/>
            <person name="Urbaniak M.D."/>
            <person name="Bates M.D."/>
            <person name="Jariyapan N."/>
            <person name="Kwakye-Nuako G."/>
            <person name="Thomaz Soccol V."/>
            <person name="Al-Salem W.S."/>
            <person name="Dillon R.J."/>
            <person name="Bates P.A."/>
            <person name="Gatherer D."/>
        </authorList>
    </citation>
    <scope>NUCLEOTIDE SEQUENCE [LARGE SCALE GENOMIC DNA]</scope>
</reference>
<dbReference type="GO" id="GO:0005737">
    <property type="term" value="C:cytoplasm"/>
    <property type="evidence" value="ECO:0007669"/>
    <property type="project" value="InterPro"/>
</dbReference>
<dbReference type="AlphaFoldDB" id="A0A836KJT8"/>
<evidence type="ECO:0000313" key="3">
    <source>
        <dbReference type="EMBL" id="KAG5475537.1"/>
    </source>
</evidence>
<dbReference type="PANTHER" id="PTHR15750">
    <property type="entry name" value="VASOHIBIN-1-LIKE ISOFORM X2"/>
    <property type="match status" value="1"/>
</dbReference>
<evidence type="ECO:0000256" key="2">
    <source>
        <dbReference type="SAM" id="MobiDB-lite"/>
    </source>
</evidence>
<dbReference type="InterPro" id="IPR028131">
    <property type="entry name" value="VASH1"/>
</dbReference>
<dbReference type="SMR" id="A0A836KJT8"/>
<dbReference type="Pfam" id="PF14822">
    <property type="entry name" value="Vasohibin"/>
    <property type="match status" value="1"/>
</dbReference>
<dbReference type="GeneID" id="92360042"/>
<dbReference type="PANTHER" id="PTHR15750:SF2">
    <property type="entry name" value="VASOHIBIN"/>
    <property type="match status" value="1"/>
</dbReference>
<organism evidence="3 4">
    <name type="scientific">Leishmania orientalis</name>
    <dbReference type="NCBI Taxonomy" id="2249476"/>
    <lineage>
        <taxon>Eukaryota</taxon>
        <taxon>Discoba</taxon>
        <taxon>Euglenozoa</taxon>
        <taxon>Kinetoplastea</taxon>
        <taxon>Metakinetoplastina</taxon>
        <taxon>Trypanosomatida</taxon>
        <taxon>Trypanosomatidae</taxon>
        <taxon>Leishmaniinae</taxon>
        <taxon>Leishmania</taxon>
    </lineage>
</organism>
<evidence type="ECO:0000313" key="4">
    <source>
        <dbReference type="Proteomes" id="UP000674143"/>
    </source>
</evidence>
<dbReference type="EMBL" id="JAFHLR010000027">
    <property type="protein sequence ID" value="KAG5475537.1"/>
    <property type="molecule type" value="Genomic_DNA"/>
</dbReference>
<protein>
    <recommendedName>
        <fullName evidence="5">Vasohibin</fullName>
    </recommendedName>
</protein>
<name>A0A836KJT8_9TRYP</name>
<feature type="region of interest" description="Disordered" evidence="2">
    <location>
        <begin position="13"/>
        <end position="40"/>
    </location>
</feature>
<feature type="active site" evidence="1">
    <location>
        <position position="127"/>
    </location>
</feature>
<gene>
    <name evidence="3" type="ORF">LSCM4_04119</name>
</gene>
<sequence length="631" mass="68619">MSDRLQSIVEQLSQQNPFCDQEDLPDPPRPSETAIPRDRPSAEQIPFIQQQISILSYNHLPRTFFSLEKHRSLQSILFTAKEVLSEALPIRCLEATFVALHYTQALRDIDRIPLSFKSEANGKVYRHIVLVLRTHSSPTLYGTLGLSRKPTLMYKPLTYHSLFAVVMDYKREYEVLGHELLDIKLGIAITHDEHSRWDPCWRYIALKLDHYRDGANERSLAHSPADHRSPISQGTLQTQARKSTTRMSNTSLSTFNGGHTALPPLSLGASRGENSTNFISEDAPSECSAKALGDSHSEAAAQLPPVGTFGSISSPTEPVSSNAPSLTHPLKTASGAAETYAPLAHMLRNYMRLLSIISEQYYKGIATVDNSNRALKLCFMDLDTAERDSSAENQRRLQLIEEMQSPLSAEAKRVAANRKLKSPKEKSATKNGGGSTGLGGSKRRQLSSGAAVSGRKASKRAPLALPASAGAADAKRAASSPRANFHGSPRMQPPSPMPDIAHPSTSLDMLPSAKSEGGEPLSAALARTHRISRRQMPSQRIVVDTQNTGSFASPPGSGDGETEGYSTPCDTSHSTRSEDVFAALPLTPRNCDSRKPNSHYGSPPSSTSASDRLSIPSSLNATSICSPRWLP</sequence>
<comment type="caution">
    <text evidence="3">The sequence shown here is derived from an EMBL/GenBank/DDBJ whole genome shotgun (WGS) entry which is preliminary data.</text>
</comment>
<feature type="compositionally biased region" description="Basic and acidic residues" evidence="2">
    <location>
        <begin position="219"/>
        <end position="229"/>
    </location>
</feature>
<feature type="compositionally biased region" description="Polar residues" evidence="2">
    <location>
        <begin position="230"/>
        <end position="243"/>
    </location>
</feature>
<reference evidence="4" key="1">
    <citation type="journal article" date="2021" name="Microbiol. Resour. Announc.">
        <title>LGAAP: Leishmaniinae Genome Assembly and Annotation Pipeline.</title>
        <authorList>
            <person name="Almutairi H."/>
            <person name="Urbaniak M.D."/>
            <person name="Bates M.D."/>
            <person name="Jariyapan N."/>
            <person name="Kwakye-Nuako G."/>
            <person name="Thomaz-Soccol V."/>
            <person name="Al-Salem W.S."/>
            <person name="Dillon R.J."/>
            <person name="Bates P.A."/>
            <person name="Gatherer D."/>
        </authorList>
    </citation>
    <scope>NUCLEOTIDE SEQUENCE [LARGE SCALE GENOMIC DNA]</scope>
</reference>
<dbReference type="Proteomes" id="UP000674143">
    <property type="component" value="Unassembled WGS sequence"/>
</dbReference>